<dbReference type="Proteomes" id="UP001243364">
    <property type="component" value="Unassembled WGS sequence"/>
</dbReference>
<gene>
    <name evidence="2" type="ORF">QFZ56_002561</name>
</gene>
<protein>
    <submittedName>
        <fullName evidence="2">Uncharacterized protein</fullName>
    </submittedName>
</protein>
<keyword evidence="3" id="KW-1185">Reference proteome</keyword>
<dbReference type="RefSeq" id="WP_307042541.1">
    <property type="nucleotide sequence ID" value="NZ_JAUSYA010000001.1"/>
</dbReference>
<name>A0ABU0PYY5_STRAH</name>
<accession>A0ABU0PYY5</accession>
<feature type="chain" id="PRO_5045291073" evidence="1">
    <location>
        <begin position="27"/>
        <end position="72"/>
    </location>
</feature>
<dbReference type="EMBL" id="JAUSYA010000001">
    <property type="protein sequence ID" value="MDQ0683598.1"/>
    <property type="molecule type" value="Genomic_DNA"/>
</dbReference>
<reference evidence="2 3" key="1">
    <citation type="submission" date="2023-07" db="EMBL/GenBank/DDBJ databases">
        <title>Comparative genomics of wheat-associated soil bacteria to identify genetic determinants of phenazine resistance.</title>
        <authorList>
            <person name="Mouncey N."/>
        </authorList>
    </citation>
    <scope>NUCLEOTIDE SEQUENCE [LARGE SCALE GENOMIC DNA]</scope>
    <source>
        <strain evidence="2 3">W4I19-2</strain>
    </source>
</reference>
<keyword evidence="1" id="KW-0732">Signal</keyword>
<sequence length="72" mass="7618">MNNTKRVLAALVLAGAALSATTSAHAADPDQLVSETKDDPEIIDIIKTTILFNKNIFDGPRSTIETLIPGVV</sequence>
<organism evidence="2 3">
    <name type="scientific">Streptomyces achromogenes</name>
    <dbReference type="NCBI Taxonomy" id="67255"/>
    <lineage>
        <taxon>Bacteria</taxon>
        <taxon>Bacillati</taxon>
        <taxon>Actinomycetota</taxon>
        <taxon>Actinomycetes</taxon>
        <taxon>Kitasatosporales</taxon>
        <taxon>Streptomycetaceae</taxon>
        <taxon>Streptomyces</taxon>
    </lineage>
</organism>
<comment type="caution">
    <text evidence="2">The sequence shown here is derived from an EMBL/GenBank/DDBJ whole genome shotgun (WGS) entry which is preliminary data.</text>
</comment>
<evidence type="ECO:0000313" key="3">
    <source>
        <dbReference type="Proteomes" id="UP001243364"/>
    </source>
</evidence>
<feature type="signal peptide" evidence="1">
    <location>
        <begin position="1"/>
        <end position="26"/>
    </location>
</feature>
<proteinExistence type="predicted"/>
<evidence type="ECO:0000256" key="1">
    <source>
        <dbReference type="SAM" id="SignalP"/>
    </source>
</evidence>
<evidence type="ECO:0000313" key="2">
    <source>
        <dbReference type="EMBL" id="MDQ0683598.1"/>
    </source>
</evidence>